<dbReference type="InterPro" id="IPR027073">
    <property type="entry name" value="5_3_exoribonuclease"/>
</dbReference>
<gene>
    <name evidence="2" type="ORF">C4B63_19g44</name>
</gene>
<dbReference type="AlphaFoldDB" id="A0A2V2VLB2"/>
<dbReference type="SUPFAM" id="SSF88723">
    <property type="entry name" value="PIN domain-like"/>
    <property type="match status" value="1"/>
</dbReference>
<dbReference type="Proteomes" id="UP000246121">
    <property type="component" value="Unassembled WGS sequence"/>
</dbReference>
<proteinExistence type="predicted"/>
<dbReference type="GO" id="GO:0003723">
    <property type="term" value="F:RNA binding"/>
    <property type="evidence" value="ECO:0007669"/>
    <property type="project" value="TreeGrafter"/>
</dbReference>
<dbReference type="PANTHER" id="PTHR12341:SF41">
    <property type="entry name" value="5'-3' EXORIBONUCLEASE 2"/>
    <property type="match status" value="1"/>
</dbReference>
<feature type="domain" description="Xrn1 N-terminal" evidence="1">
    <location>
        <begin position="1"/>
        <end position="227"/>
    </location>
</feature>
<dbReference type="VEuPathDB" id="TriTrypDB:TcCLB.506367.20"/>
<dbReference type="Pfam" id="PF03159">
    <property type="entry name" value="XRN_N"/>
    <property type="match status" value="1"/>
</dbReference>
<dbReference type="Gene3D" id="3.40.50.12390">
    <property type="match status" value="1"/>
</dbReference>
<organism evidence="2 3">
    <name type="scientific">Trypanosoma cruzi</name>
    <dbReference type="NCBI Taxonomy" id="5693"/>
    <lineage>
        <taxon>Eukaryota</taxon>
        <taxon>Discoba</taxon>
        <taxon>Euglenozoa</taxon>
        <taxon>Kinetoplastea</taxon>
        <taxon>Metakinetoplastina</taxon>
        <taxon>Trypanosomatida</taxon>
        <taxon>Trypanosomatidae</taxon>
        <taxon>Trypanosoma</taxon>
        <taxon>Schizotrypanum</taxon>
    </lineage>
</organism>
<dbReference type="EMBL" id="PRFA01000019">
    <property type="protein sequence ID" value="PWU96212.1"/>
    <property type="molecule type" value="Genomic_DNA"/>
</dbReference>
<dbReference type="VEuPathDB" id="TriTrypDB:ECC02_007552"/>
<dbReference type="GO" id="GO:0004534">
    <property type="term" value="F:5'-3' RNA exonuclease activity"/>
    <property type="evidence" value="ECO:0007669"/>
    <property type="project" value="TreeGrafter"/>
</dbReference>
<comment type="caution">
    <text evidence="2">The sequence shown here is derived from an EMBL/GenBank/DDBJ whole genome shotgun (WGS) entry which is preliminary data.</text>
</comment>
<dbReference type="VEuPathDB" id="TriTrypDB:C3747_9g96"/>
<dbReference type="GO" id="GO:0005634">
    <property type="term" value="C:nucleus"/>
    <property type="evidence" value="ECO:0007669"/>
    <property type="project" value="TreeGrafter"/>
</dbReference>
<sequence>MGTQGLWNYLNKHGLCSAPPSVTGDTSIITPDHLLLDMNGIVHGAIEGPHFLSMQTIQDVLLSVKRLLRLFPPKKTLVLVFDGAAPTAKLKLQKERRATMRAPQNALKPPSSATQLKYNYDYEGTPIRLFREEVVSGSEFLLACEDALRKALMSRDGDDADRLPGTFLGEYAVIISGCEDAGEGELKISSMIRTLWIEQKRTETYTGDDVIVVVSNDSDLALIGIACTPYRQYYMVDPVDYCITAIAELFEHWRKGAANGLLPLELLPSYRIDFVFLMLLSGDDWYQGVAGRSILLWRRYRELRLNGGYFRRSIIHGEDFNVDVEFLRSVMSVKDSIHHKVRQSKIKQATIRGDSSLSKQSVETGVDLLKGAMWAMKSIVLGHCFDYEFRVSTICPTLGMLKAASFVRGVEKRIRPESKAPLPLLSPLEQCVAVMGMRGRYSEEILRALTTVCPDGGKKLTNSQSVPYLLSQVRLLMASVDRDKLTAAERELLKVQHADVLEKGGVLQDAVTFMSYAYSSPSCD</sequence>
<dbReference type="InterPro" id="IPR004859">
    <property type="entry name" value="Xrn1_N"/>
</dbReference>
<dbReference type="GO" id="GO:0000956">
    <property type="term" value="P:nuclear-transcribed mRNA catabolic process"/>
    <property type="evidence" value="ECO:0007669"/>
    <property type="project" value="TreeGrafter"/>
</dbReference>
<dbReference type="VEuPathDB" id="TriTrypDB:TcBrA4_0057270"/>
<dbReference type="InterPro" id="IPR029060">
    <property type="entry name" value="PIN-like_dom_sf"/>
</dbReference>
<dbReference type="VEuPathDB" id="TriTrypDB:Tc_MARK_4135"/>
<dbReference type="VEuPathDB" id="TriTrypDB:TCDM_08010"/>
<dbReference type="VEuPathDB" id="TriTrypDB:TcCLB.506629.210"/>
<evidence type="ECO:0000313" key="3">
    <source>
        <dbReference type="Proteomes" id="UP000246121"/>
    </source>
</evidence>
<dbReference type="PANTHER" id="PTHR12341">
    <property type="entry name" value="5'-&gt;3' EXORIBONUCLEASE"/>
    <property type="match status" value="1"/>
</dbReference>
<dbReference type="VEuPathDB" id="TriTrypDB:C4B63_19g44"/>
<reference evidence="2 3" key="1">
    <citation type="journal article" date="2018" name="Microb. Genom.">
        <title>Expanding an expanded genome: long-read sequencing of Trypanosoma cruzi.</title>
        <authorList>
            <person name="Berna L."/>
            <person name="Rodriguez M."/>
            <person name="Chiribao M.L."/>
            <person name="Parodi-Talice A."/>
            <person name="Pita S."/>
            <person name="Rijo G."/>
            <person name="Alvarez-Valin F."/>
            <person name="Robello C."/>
        </authorList>
    </citation>
    <scope>NUCLEOTIDE SEQUENCE [LARGE SCALE GENOMIC DNA]</scope>
    <source>
        <strain evidence="2 3">Dm28c</strain>
    </source>
</reference>
<dbReference type="VEuPathDB" id="TriTrypDB:BCY84_14781"/>
<accession>A0A2V2VLB2</accession>
<evidence type="ECO:0000259" key="1">
    <source>
        <dbReference type="Pfam" id="PF03159"/>
    </source>
</evidence>
<dbReference type="VEuPathDB" id="TriTrypDB:TcCL_NonESM01367"/>
<protein>
    <recommendedName>
        <fullName evidence="1">Xrn1 N-terminal domain-containing protein</fullName>
    </recommendedName>
</protein>
<dbReference type="VEuPathDB" id="TriTrypDB:TcG_01702"/>
<dbReference type="VEuPathDB" id="TriTrypDB:TcYC6_0074200"/>
<evidence type="ECO:0000313" key="2">
    <source>
        <dbReference type="EMBL" id="PWU96212.1"/>
    </source>
</evidence>
<name>A0A2V2VLB2_TRYCR</name>
<dbReference type="VEuPathDB" id="TriTrypDB:TCSYLVIO_005474"/>